<dbReference type="SMART" id="SM00530">
    <property type="entry name" value="HTH_XRE"/>
    <property type="match status" value="1"/>
</dbReference>
<dbReference type="InterPro" id="IPR010982">
    <property type="entry name" value="Lambda_DNA-bd_dom_sf"/>
</dbReference>
<reference evidence="2" key="1">
    <citation type="submission" date="2020-05" db="EMBL/GenBank/DDBJ databases">
        <authorList>
            <person name="Chiriac C."/>
            <person name="Salcher M."/>
            <person name="Ghai R."/>
            <person name="Kavagutti S V."/>
        </authorList>
    </citation>
    <scope>NUCLEOTIDE SEQUENCE</scope>
</reference>
<evidence type="ECO:0000313" key="6">
    <source>
        <dbReference type="EMBL" id="CAB5146350.1"/>
    </source>
</evidence>
<evidence type="ECO:0000313" key="5">
    <source>
        <dbReference type="EMBL" id="CAB4969520.1"/>
    </source>
</evidence>
<evidence type="ECO:0000313" key="2">
    <source>
        <dbReference type="EMBL" id="CAB4719190.1"/>
    </source>
</evidence>
<dbReference type="AlphaFoldDB" id="A0A6J6R5H2"/>
<dbReference type="GO" id="GO:0045892">
    <property type="term" value="P:negative regulation of DNA-templated transcription"/>
    <property type="evidence" value="ECO:0007669"/>
    <property type="project" value="InterPro"/>
</dbReference>
<dbReference type="EMBL" id="CAFBRZ010000015">
    <property type="protein sequence ID" value="CAB5146350.1"/>
    <property type="molecule type" value="Genomic_DNA"/>
</dbReference>
<feature type="domain" description="HTH cro/C1-type" evidence="1">
    <location>
        <begin position="39"/>
        <end position="95"/>
    </location>
</feature>
<dbReference type="SUPFAM" id="SSF47413">
    <property type="entry name" value="lambda repressor-like DNA-binding domains"/>
    <property type="match status" value="1"/>
</dbReference>
<dbReference type="PROSITE" id="PS50943">
    <property type="entry name" value="HTH_CROC1"/>
    <property type="match status" value="1"/>
</dbReference>
<evidence type="ECO:0000313" key="4">
    <source>
        <dbReference type="EMBL" id="CAB4917104.1"/>
    </source>
</evidence>
<protein>
    <submittedName>
        <fullName evidence="2">Unannotated protein</fullName>
    </submittedName>
</protein>
<dbReference type="Gene3D" id="1.10.10.1930">
    <property type="match status" value="1"/>
</dbReference>
<dbReference type="InterPro" id="IPR001387">
    <property type="entry name" value="Cro/C1-type_HTH"/>
</dbReference>
<dbReference type="InterPro" id="IPR038099">
    <property type="entry name" value="BldD-like_C_sf"/>
</dbReference>
<dbReference type="InterPro" id="IPR037664">
    <property type="entry name" value="BldD_C"/>
</dbReference>
<dbReference type="EMBL" id="CAEZYE010000084">
    <property type="protein sequence ID" value="CAB4719190.1"/>
    <property type="molecule type" value="Genomic_DNA"/>
</dbReference>
<dbReference type="Pfam" id="PF01381">
    <property type="entry name" value="HTH_3"/>
    <property type="match status" value="1"/>
</dbReference>
<dbReference type="CDD" id="cd00093">
    <property type="entry name" value="HTH_XRE"/>
    <property type="match status" value="1"/>
</dbReference>
<evidence type="ECO:0000313" key="3">
    <source>
        <dbReference type="EMBL" id="CAB4799757.1"/>
    </source>
</evidence>
<gene>
    <name evidence="2" type="ORF">UFOPK2655_01209</name>
    <name evidence="3" type="ORF">UFOPK3077_00445</name>
    <name evidence="4" type="ORF">UFOPK3667_00445</name>
    <name evidence="5" type="ORF">UFOPK3903_00273</name>
    <name evidence="6" type="ORF">UFOPK4444_00381</name>
</gene>
<dbReference type="GO" id="GO:0003677">
    <property type="term" value="F:DNA binding"/>
    <property type="evidence" value="ECO:0007669"/>
    <property type="project" value="InterPro"/>
</dbReference>
<organism evidence="2">
    <name type="scientific">freshwater metagenome</name>
    <dbReference type="NCBI Taxonomy" id="449393"/>
    <lineage>
        <taxon>unclassified sequences</taxon>
        <taxon>metagenomes</taxon>
        <taxon>ecological metagenomes</taxon>
    </lineage>
</organism>
<proteinExistence type="predicted"/>
<evidence type="ECO:0000259" key="1">
    <source>
        <dbReference type="PROSITE" id="PS50943"/>
    </source>
</evidence>
<name>A0A6J6R5H2_9ZZZZ</name>
<dbReference type="EMBL" id="CAFAAS010000003">
    <property type="protein sequence ID" value="CAB4799757.1"/>
    <property type="molecule type" value="Genomic_DNA"/>
</dbReference>
<sequence>MHRGLYHQGTDSVDNLDLASNNGINLPTMTTIDSVYLRLRAIRISKGLSLADVEIESKGQIRAVVLGSYERGDRSLSVKRAIAIANFYGLPLSYLLEKPPQAPGIPEPAVIDLRRLSAIEEDQPASDRYRLTILATFIAQILTRRNDWNGEVLSLRSDDFTAMAMAMGINLQELMSILNANKILLSVK</sequence>
<dbReference type="EMBL" id="CAFBOD010000002">
    <property type="protein sequence ID" value="CAB4969520.1"/>
    <property type="molecule type" value="Genomic_DNA"/>
</dbReference>
<dbReference type="Gene3D" id="1.10.260.40">
    <property type="entry name" value="lambda repressor-like DNA-binding domains"/>
    <property type="match status" value="1"/>
</dbReference>
<accession>A0A6J6R5H2</accession>
<dbReference type="EMBL" id="CAFBMU010000003">
    <property type="protein sequence ID" value="CAB4917104.1"/>
    <property type="molecule type" value="Genomic_DNA"/>
</dbReference>
<dbReference type="Pfam" id="PF21179">
    <property type="entry name" value="BldD-like_C"/>
    <property type="match status" value="1"/>
</dbReference>